<sequence>MTAYTSVIKAGKYEDDMIPKLAIHAFRHAFERACASSEVVYAKNQQLMRRDKNGQETAVKDLSQAYVDAEHLPKVLKRKKKFEGTA</sequence>
<evidence type="ECO:0000313" key="2">
    <source>
        <dbReference type="Proteomes" id="UP000076276"/>
    </source>
</evidence>
<protein>
    <submittedName>
        <fullName evidence="1">Uncharacterized protein</fullName>
    </submittedName>
</protein>
<dbReference type="OrthoDB" id="6696306at2"/>
<reference evidence="1 2" key="1">
    <citation type="submission" date="2016-03" db="EMBL/GenBank/DDBJ databases">
        <title>Acinetobacter genomospecies 28 strain ANC 4149.</title>
        <authorList>
            <person name="Radolfova-Krizova L."/>
            <person name="Nemec A."/>
        </authorList>
    </citation>
    <scope>NUCLEOTIDE SEQUENCE [LARGE SCALE GENOMIC DNA]</scope>
    <source>
        <strain evidence="1 2">ANC 4149</strain>
    </source>
</reference>
<comment type="caution">
    <text evidence="1">The sequence shown here is derived from an EMBL/GenBank/DDBJ whole genome shotgun (WGS) entry which is preliminary data.</text>
</comment>
<proteinExistence type="predicted"/>
<organism evidence="1 2">
    <name type="scientific">Acinetobacter pragensis</name>
    <dbReference type="NCBI Taxonomy" id="1806892"/>
    <lineage>
        <taxon>Bacteria</taxon>
        <taxon>Pseudomonadati</taxon>
        <taxon>Pseudomonadota</taxon>
        <taxon>Gammaproteobacteria</taxon>
        <taxon>Moraxellales</taxon>
        <taxon>Moraxellaceae</taxon>
        <taxon>Acinetobacter</taxon>
    </lineage>
</organism>
<dbReference type="AlphaFoldDB" id="A0A151XYQ9"/>
<name>A0A151XYQ9_9GAMM</name>
<accession>A0A151XYQ9</accession>
<keyword evidence="2" id="KW-1185">Reference proteome</keyword>
<dbReference type="Proteomes" id="UP000076276">
    <property type="component" value="Unassembled WGS sequence"/>
</dbReference>
<dbReference type="EMBL" id="LUAW01000038">
    <property type="protein sequence ID" value="KYQ70942.1"/>
    <property type="molecule type" value="Genomic_DNA"/>
</dbReference>
<dbReference type="STRING" id="1806892.AZH43_16810"/>
<gene>
    <name evidence="1" type="ORF">AZH43_16810</name>
</gene>
<evidence type="ECO:0000313" key="1">
    <source>
        <dbReference type="EMBL" id="KYQ70942.1"/>
    </source>
</evidence>
<dbReference type="RefSeq" id="WP_067671147.1">
    <property type="nucleotide sequence ID" value="NZ_CBCSIK010000010.1"/>
</dbReference>